<organism evidence="2 3">
    <name type="scientific">Candidatus Wildermuthbacteria bacterium RIFCSPHIGHO2_01_FULL_48_27b</name>
    <dbReference type="NCBI Taxonomy" id="1802447"/>
    <lineage>
        <taxon>Bacteria</taxon>
        <taxon>Candidatus Wildermuthiibacteriota</taxon>
    </lineage>
</organism>
<reference evidence="2 3" key="1">
    <citation type="journal article" date="2016" name="Nat. Commun.">
        <title>Thousands of microbial genomes shed light on interconnected biogeochemical processes in an aquifer system.</title>
        <authorList>
            <person name="Anantharaman K."/>
            <person name="Brown C.T."/>
            <person name="Hug L.A."/>
            <person name="Sharon I."/>
            <person name="Castelle C.J."/>
            <person name="Probst A.J."/>
            <person name="Thomas B.C."/>
            <person name="Singh A."/>
            <person name="Wilkins M.J."/>
            <person name="Karaoz U."/>
            <person name="Brodie E.L."/>
            <person name="Williams K.H."/>
            <person name="Hubbard S.S."/>
            <person name="Banfield J.F."/>
        </authorList>
    </citation>
    <scope>NUCLEOTIDE SEQUENCE [LARGE SCALE GENOMIC DNA]</scope>
</reference>
<dbReference type="InterPro" id="IPR005135">
    <property type="entry name" value="Endo/exonuclease/phosphatase"/>
</dbReference>
<dbReference type="AlphaFoldDB" id="A0A1G2QW68"/>
<evidence type="ECO:0000259" key="1">
    <source>
        <dbReference type="Pfam" id="PF03372"/>
    </source>
</evidence>
<dbReference type="SUPFAM" id="SSF56219">
    <property type="entry name" value="DNase I-like"/>
    <property type="match status" value="1"/>
</dbReference>
<sequence>MRYSEKIAFWNRIKEMASDNIKLVSVNIEQAKHLDLVRAFLEKERPDVACLQEVYESDLKELGEYLGMERAFGQMNLMGRVTQTEPPFFPFGIGMLSLLPMKNVRHSYYRGSREAAEELVFNGSSQDFCHLLLYASIKKGESVFPICSTHFVWAPNGEANEYQRNDLQSLLGILKTIPEIVLCGDFNAPRGKEIFDTLAKYYKDNIPKHYVTSIDVNLHRDGEKMRGKPLMIDGLFTTPSYQCSNVRLQDGISDHIAIVSEIQRV</sequence>
<dbReference type="GO" id="GO:0003824">
    <property type="term" value="F:catalytic activity"/>
    <property type="evidence" value="ECO:0007669"/>
    <property type="project" value="InterPro"/>
</dbReference>
<dbReference type="InterPro" id="IPR036691">
    <property type="entry name" value="Endo/exonu/phosph_ase_sf"/>
</dbReference>
<gene>
    <name evidence="2" type="ORF">A2843_00785</name>
</gene>
<dbReference type="Pfam" id="PF03372">
    <property type="entry name" value="Exo_endo_phos"/>
    <property type="match status" value="1"/>
</dbReference>
<evidence type="ECO:0000313" key="2">
    <source>
        <dbReference type="EMBL" id="OHA64816.1"/>
    </source>
</evidence>
<dbReference type="Proteomes" id="UP000178170">
    <property type="component" value="Unassembled WGS sequence"/>
</dbReference>
<accession>A0A1G2QW68</accession>
<dbReference type="EMBL" id="MHTS01000007">
    <property type="protein sequence ID" value="OHA64816.1"/>
    <property type="molecule type" value="Genomic_DNA"/>
</dbReference>
<proteinExistence type="predicted"/>
<comment type="caution">
    <text evidence="2">The sequence shown here is derived from an EMBL/GenBank/DDBJ whole genome shotgun (WGS) entry which is preliminary data.</text>
</comment>
<name>A0A1G2QW68_9BACT</name>
<evidence type="ECO:0000313" key="3">
    <source>
        <dbReference type="Proteomes" id="UP000178170"/>
    </source>
</evidence>
<feature type="domain" description="Endonuclease/exonuclease/phosphatase" evidence="1">
    <location>
        <begin position="32"/>
        <end position="220"/>
    </location>
</feature>
<protein>
    <recommendedName>
        <fullName evidence="1">Endonuclease/exonuclease/phosphatase domain-containing protein</fullName>
    </recommendedName>
</protein>
<dbReference type="Gene3D" id="3.60.10.10">
    <property type="entry name" value="Endonuclease/exonuclease/phosphatase"/>
    <property type="match status" value="1"/>
</dbReference>